<dbReference type="AlphaFoldDB" id="A0A1E4SS97"/>
<evidence type="ECO:0000313" key="1">
    <source>
        <dbReference type="EMBL" id="ODV82388.1"/>
    </source>
</evidence>
<dbReference type="RefSeq" id="XP_020067510.1">
    <property type="nucleotide sequence ID" value="XM_020208746.1"/>
</dbReference>
<dbReference type="OrthoDB" id="4024285at2759"/>
<keyword evidence="2" id="KW-1185">Reference proteome</keyword>
<sequence>QIQSLFKAPTWSVQELLHAPQSDVSIDKGSVRKILKLSGLKTDITEQEEERLAEALSTQMTFIKHLYEGSDAKERESSNDSIFRLLPSDHAHGKEVTLTSLLEEIKNLRADPEKGEDGFDVSKL</sequence>
<gene>
    <name evidence="1" type="ORF">CANTADRAFT_38264</name>
</gene>
<proteinExistence type="predicted"/>
<dbReference type="STRING" id="984487.A0A1E4SS97"/>
<name>A0A1E4SS97_9ASCO</name>
<organism evidence="1 2">
    <name type="scientific">Suhomyces tanzawaensis NRRL Y-17324</name>
    <dbReference type="NCBI Taxonomy" id="984487"/>
    <lineage>
        <taxon>Eukaryota</taxon>
        <taxon>Fungi</taxon>
        <taxon>Dikarya</taxon>
        <taxon>Ascomycota</taxon>
        <taxon>Saccharomycotina</taxon>
        <taxon>Pichiomycetes</taxon>
        <taxon>Debaryomycetaceae</taxon>
        <taxon>Suhomyces</taxon>
    </lineage>
</organism>
<dbReference type="GeneID" id="30982883"/>
<dbReference type="Pfam" id="PF20977">
    <property type="entry name" value="GatF"/>
    <property type="match status" value="1"/>
</dbReference>
<feature type="non-terminal residue" evidence="1">
    <location>
        <position position="124"/>
    </location>
</feature>
<evidence type="ECO:0000313" key="2">
    <source>
        <dbReference type="Proteomes" id="UP000094285"/>
    </source>
</evidence>
<dbReference type="Proteomes" id="UP000094285">
    <property type="component" value="Unassembled WGS sequence"/>
</dbReference>
<evidence type="ECO:0008006" key="3">
    <source>
        <dbReference type="Google" id="ProtNLM"/>
    </source>
</evidence>
<dbReference type="EMBL" id="KV453909">
    <property type="protein sequence ID" value="ODV82388.1"/>
    <property type="molecule type" value="Genomic_DNA"/>
</dbReference>
<protein>
    <recommendedName>
        <fullName evidence="3">Glu-AdT subunit F</fullName>
    </recommendedName>
</protein>
<feature type="non-terminal residue" evidence="1">
    <location>
        <position position="1"/>
    </location>
</feature>
<reference evidence="2" key="1">
    <citation type="submission" date="2016-05" db="EMBL/GenBank/DDBJ databases">
        <title>Comparative genomics of biotechnologically important yeasts.</title>
        <authorList>
            <consortium name="DOE Joint Genome Institute"/>
            <person name="Riley R."/>
            <person name="Haridas S."/>
            <person name="Wolfe K.H."/>
            <person name="Lopes M.R."/>
            <person name="Hittinger C.T."/>
            <person name="Goker M."/>
            <person name="Salamov A."/>
            <person name="Wisecaver J."/>
            <person name="Long T.M."/>
            <person name="Aerts A.L."/>
            <person name="Barry K."/>
            <person name="Choi C."/>
            <person name="Clum A."/>
            <person name="Coughlan A.Y."/>
            <person name="Deshpande S."/>
            <person name="Douglass A.P."/>
            <person name="Hanson S.J."/>
            <person name="Klenk H.-P."/>
            <person name="Labutti K."/>
            <person name="Lapidus A."/>
            <person name="Lindquist E."/>
            <person name="Lipzen A."/>
            <person name="Meier-Kolthoff J.P."/>
            <person name="Ohm R.A."/>
            <person name="Otillar R.P."/>
            <person name="Pangilinan J."/>
            <person name="Peng Y."/>
            <person name="Rokas A."/>
            <person name="Rosa C.A."/>
            <person name="Scheuner C."/>
            <person name="Sibirny A.A."/>
            <person name="Slot J.C."/>
            <person name="Stielow J.B."/>
            <person name="Sun H."/>
            <person name="Kurtzman C.P."/>
            <person name="Blackwell M."/>
            <person name="Grigoriev I.V."/>
            <person name="Jeffries T.W."/>
        </authorList>
    </citation>
    <scope>NUCLEOTIDE SEQUENCE [LARGE SCALE GENOMIC DNA]</scope>
    <source>
        <strain evidence="2">NRRL Y-17324</strain>
    </source>
</reference>
<accession>A0A1E4SS97</accession>